<dbReference type="InterPro" id="IPR002679">
    <property type="entry name" value="Closter_coat"/>
</dbReference>
<evidence type="ECO:0000256" key="1">
    <source>
        <dbReference type="ARBA" id="ARBA00004328"/>
    </source>
</evidence>
<comment type="subcellular location">
    <subcellularLocation>
        <location evidence="1">Virion</location>
    </subcellularLocation>
</comment>
<evidence type="ECO:0000256" key="3">
    <source>
        <dbReference type="ARBA" id="ARBA00022844"/>
    </source>
</evidence>
<sequence>MSNELMIISQNGSQEKTDLAHIASATRQSMETVFSKLDLASISGTSDSRLSDEQAKETATLVIIELKRITKGIDDDMSGHFGFLLLRAAAVNTSNSAIYRNNYSYTIGAKTYTVEDSDIFNFIRLKTQKYGKPNGLRAFFAAMETPYLILAKTKPELLDSRLSTRRGTPKAFGYLSADFLSGASPVLSDQERAVLNSASSYALDRSASKKKTGGLVSLYDYGRYD</sequence>
<accession>A0A0A0P6W0</accession>
<dbReference type="Pfam" id="PF01785">
    <property type="entry name" value="Closter_coat"/>
    <property type="match status" value="1"/>
</dbReference>
<keyword evidence="3" id="KW-0946">Virion</keyword>
<reference evidence="4 5" key="1">
    <citation type="journal article" date="2014" name="PLoS ONE">
        <title>Carrot yellow leaf virus Is Associated with Carrot Internal Necrosis.</title>
        <authorList>
            <person name="Adams I.P."/>
            <person name="Skelton A."/>
            <person name="Macarthur R."/>
            <person name="Hodges T."/>
            <person name="Hinds H."/>
            <person name="Flint L."/>
            <person name="Nath P.D."/>
            <person name="Boonham N."/>
            <person name="Fox A."/>
        </authorList>
    </citation>
    <scope>NUCLEOTIDE SEQUENCE [LARGE SCALE GENOMIC DNA]</scope>
    <source>
        <strain evidence="4">CUCV_S8</strain>
    </source>
</reference>
<dbReference type="EMBL" id="KF533697">
    <property type="protein sequence ID" value="AHA85414.1"/>
    <property type="molecule type" value="Genomic_RNA"/>
</dbReference>
<organism evidence="4 5">
    <name type="scientific">Carrot closterovirus 1</name>
    <dbReference type="NCBI Taxonomy" id="2843916"/>
    <lineage>
        <taxon>Viruses</taxon>
        <taxon>Riboviria</taxon>
        <taxon>Orthornavirae</taxon>
        <taxon>Kitrinoviricota</taxon>
        <taxon>Alsuviricetes</taxon>
        <taxon>Martellivirales</taxon>
        <taxon>Closteroviridae</taxon>
        <taxon>Closterovirus</taxon>
        <taxon>Closterovirus carotae</taxon>
    </lineage>
</organism>
<proteinExistence type="predicted"/>
<dbReference type="Proteomes" id="UP000694004">
    <property type="component" value="Segment"/>
</dbReference>
<evidence type="ECO:0000313" key="5">
    <source>
        <dbReference type="Proteomes" id="UP000694004"/>
    </source>
</evidence>
<keyword evidence="5" id="KW-1185">Reference proteome</keyword>
<evidence type="ECO:0000256" key="2">
    <source>
        <dbReference type="ARBA" id="ARBA00022561"/>
    </source>
</evidence>
<dbReference type="KEGG" id="vg:80536861"/>
<dbReference type="GO" id="GO:0019028">
    <property type="term" value="C:viral capsid"/>
    <property type="evidence" value="ECO:0007669"/>
    <property type="project" value="UniProtKB-KW"/>
</dbReference>
<keyword evidence="2" id="KW-0167">Capsid protein</keyword>
<evidence type="ECO:0000313" key="4">
    <source>
        <dbReference type="EMBL" id="AHA85414.1"/>
    </source>
</evidence>
<name>A0A0A0P6W0_9CLOS</name>
<protein>
    <submittedName>
        <fullName evidence="4">ORF6</fullName>
    </submittedName>
</protein>